<dbReference type="GO" id="GO:0004109">
    <property type="term" value="F:coproporphyrinogen oxidase activity"/>
    <property type="evidence" value="ECO:0007669"/>
    <property type="project" value="UniProtKB-EC"/>
</dbReference>
<dbReference type="EMBL" id="UINC01170080">
    <property type="protein sequence ID" value="SVD73943.1"/>
    <property type="molecule type" value="Genomic_DNA"/>
</dbReference>
<evidence type="ECO:0000256" key="1">
    <source>
        <dbReference type="ARBA" id="ARBA00005168"/>
    </source>
</evidence>
<dbReference type="PRINTS" id="PR00073">
    <property type="entry name" value="COPRGNOXDASE"/>
</dbReference>
<evidence type="ECO:0000256" key="5">
    <source>
        <dbReference type="ARBA" id="ARBA00023002"/>
    </source>
</evidence>
<feature type="non-terminal residue" evidence="7">
    <location>
        <position position="1"/>
    </location>
</feature>
<dbReference type="GO" id="GO:0005737">
    <property type="term" value="C:cytoplasm"/>
    <property type="evidence" value="ECO:0007669"/>
    <property type="project" value="TreeGrafter"/>
</dbReference>
<dbReference type="InterPro" id="IPR001260">
    <property type="entry name" value="Coprogen_oxidase_aer"/>
</dbReference>
<gene>
    <name evidence="7" type="ORF">METZ01_LOCUS426797</name>
</gene>
<dbReference type="GO" id="GO:0006782">
    <property type="term" value="P:protoporphyrinogen IX biosynthetic process"/>
    <property type="evidence" value="ECO:0007669"/>
    <property type="project" value="TreeGrafter"/>
</dbReference>
<evidence type="ECO:0000256" key="3">
    <source>
        <dbReference type="ARBA" id="ARBA00011738"/>
    </source>
</evidence>
<organism evidence="7">
    <name type="scientific">marine metagenome</name>
    <dbReference type="NCBI Taxonomy" id="408172"/>
    <lineage>
        <taxon>unclassified sequences</taxon>
        <taxon>metagenomes</taxon>
        <taxon>ecological metagenomes</taxon>
    </lineage>
</organism>
<accession>A0A382XSH1</accession>
<protein>
    <recommendedName>
        <fullName evidence="4">coproporphyrinogen oxidase</fullName>
        <ecNumber evidence="4">1.3.3.3</ecNumber>
    </recommendedName>
</protein>
<dbReference type="SUPFAM" id="SSF102886">
    <property type="entry name" value="Coproporphyrinogen III oxidase"/>
    <property type="match status" value="1"/>
</dbReference>
<comment type="subunit">
    <text evidence="3">Homodimer.</text>
</comment>
<name>A0A382XSH1_9ZZZZ</name>
<keyword evidence="5" id="KW-0560">Oxidoreductase</keyword>
<comment type="pathway">
    <text evidence="1">Porphyrin-containing compound metabolism; protoporphyrin-IX biosynthesis; protoporphyrinogen-IX from coproporphyrinogen-III (O2 route): step 1/1.</text>
</comment>
<keyword evidence="6" id="KW-0627">Porphyrin biosynthesis</keyword>
<evidence type="ECO:0000256" key="4">
    <source>
        <dbReference type="ARBA" id="ARBA00012869"/>
    </source>
</evidence>
<dbReference type="Pfam" id="PF01218">
    <property type="entry name" value="Coprogen_oxidas"/>
    <property type="match status" value="1"/>
</dbReference>
<dbReference type="PANTHER" id="PTHR10755">
    <property type="entry name" value="COPROPORPHYRINOGEN III OXIDASE, MITOCHONDRIAL"/>
    <property type="match status" value="1"/>
</dbReference>
<dbReference type="InterPro" id="IPR036406">
    <property type="entry name" value="Coprogen_oxidase_aer_sf"/>
</dbReference>
<evidence type="ECO:0000313" key="7">
    <source>
        <dbReference type="EMBL" id="SVD73943.1"/>
    </source>
</evidence>
<reference evidence="7" key="1">
    <citation type="submission" date="2018-05" db="EMBL/GenBank/DDBJ databases">
        <authorList>
            <person name="Lanie J.A."/>
            <person name="Ng W.-L."/>
            <person name="Kazmierczak K.M."/>
            <person name="Andrzejewski T.M."/>
            <person name="Davidsen T.M."/>
            <person name="Wayne K.J."/>
            <person name="Tettelin H."/>
            <person name="Glass J.I."/>
            <person name="Rusch D."/>
            <person name="Podicherti R."/>
            <person name="Tsui H.-C.T."/>
            <person name="Winkler M.E."/>
        </authorList>
    </citation>
    <scope>NUCLEOTIDE SEQUENCE</scope>
</reference>
<sequence length="111" mass="12955">GFDRAFAFIRSVGDSFMRAYGPILERRICTPYGARERDFQLYRRGRYVEFNLVYVRGTLFGLQSGGRTESILVSLPPEVHWRYDYQPDPGSVEAEFCDMFLKPRDWVAESV</sequence>
<dbReference type="EC" id="1.3.3.3" evidence="4"/>
<evidence type="ECO:0000256" key="2">
    <source>
        <dbReference type="ARBA" id="ARBA00010644"/>
    </source>
</evidence>
<proteinExistence type="inferred from homology"/>
<comment type="similarity">
    <text evidence="2">Belongs to the aerobic coproporphyrinogen-III oxidase family.</text>
</comment>
<dbReference type="Gene3D" id="3.40.1500.10">
    <property type="entry name" value="Coproporphyrinogen III oxidase, aerobic"/>
    <property type="match status" value="1"/>
</dbReference>
<dbReference type="PANTHER" id="PTHR10755:SF0">
    <property type="entry name" value="OXYGEN-DEPENDENT COPROPORPHYRINOGEN-III OXIDASE, MITOCHONDRIAL"/>
    <property type="match status" value="1"/>
</dbReference>
<evidence type="ECO:0000256" key="6">
    <source>
        <dbReference type="ARBA" id="ARBA00023244"/>
    </source>
</evidence>
<dbReference type="AlphaFoldDB" id="A0A382XSH1"/>